<dbReference type="Pfam" id="PF13174">
    <property type="entry name" value="TPR_6"/>
    <property type="match status" value="2"/>
</dbReference>
<accession>A0A2I1DKU7</accession>
<dbReference type="AlphaFoldDB" id="A0A2I1DKU7"/>
<name>A0A2I1DKU7_9PROT</name>
<dbReference type="InterPro" id="IPR030887">
    <property type="entry name" value="Beta-barrel_YaiO"/>
</dbReference>
<dbReference type="InterPro" id="IPR011990">
    <property type="entry name" value="TPR-like_helical_dom_sf"/>
</dbReference>
<dbReference type="RefSeq" id="WP_101538086.1">
    <property type="nucleotide sequence ID" value="NZ_MXAV01000035.1"/>
</dbReference>
<dbReference type="Gene3D" id="1.25.40.10">
    <property type="entry name" value="Tetratricopeptide repeat domain"/>
    <property type="match status" value="1"/>
</dbReference>
<proteinExistence type="predicted"/>
<reference evidence="2 3" key="1">
    <citation type="submission" date="2017-03" db="EMBL/GenBank/DDBJ databases">
        <title>Draft genime sequence of the acidophilic sulfur-oxidizing bacterium Acidithiobacillus sp. SH, isolated from seawater.</title>
        <authorList>
            <person name="Sharmin S."/>
            <person name="Tokuhisa M."/>
            <person name="Kanao T."/>
            <person name="Kamimura K."/>
        </authorList>
    </citation>
    <scope>NUCLEOTIDE SEQUENCE [LARGE SCALE GENOMIC DNA]</scope>
    <source>
        <strain evidence="2 3">SH</strain>
    </source>
</reference>
<dbReference type="OrthoDB" id="919555at2"/>
<comment type="caution">
    <text evidence="2">The sequence shown here is derived from an EMBL/GenBank/DDBJ whole genome shotgun (WGS) entry which is preliminary data.</text>
</comment>
<dbReference type="SUPFAM" id="SSF48452">
    <property type="entry name" value="TPR-like"/>
    <property type="match status" value="1"/>
</dbReference>
<evidence type="ECO:0000313" key="2">
    <source>
        <dbReference type="EMBL" id="PKY10508.1"/>
    </source>
</evidence>
<dbReference type="InterPro" id="IPR019734">
    <property type="entry name" value="TPR_rpt"/>
</dbReference>
<sequence length="545" mass="62053">MATKKPAIGSFLIYIESVKVRMLVGVAMLVISLVPISASGHVESNENGNIKQKINTMLYEHKNKEALAEAKEKYQRNQNSYAAGLLYSRALLANQQLEMAIGVLQELSKKYPGNSEIESLILKYGNYKKIKELESFFEKKEYEKSINIGQNLFYQGVDSYRSGMIVAQSEFRLGHYQKSIQIYEELIKKYPEDNSLIKEKKNIEMQMVASQASLLVKEGHWIRAVDIASPYFERSENPDKNIGLILAKAYMQGKKEKKAMDIYAYLIKKYPQDADISLDYMNALLTEYHDQQALEFYNALPVKSKSKVFHILGENLSHYYTNYIMTYGGAAASTKNYPVDNEVGIAVNKTFKKSALYLSVSRWNRFHQDATRIEGIYYFELKNGYDAYVGGEYSPENNFLAHYGFLAGLSKSIKNINIYGGIRQLEFTALSATVLSLGARYYFVEPVSLGLTLYYVPKTTAYSIMLSPEWNFNTKNRLYGNISWGMAGENLGVNLGILNTPSINLLVGDSYRVVPHIEVGVQGFLEYRKALYNRVGGLGYVRYWW</sequence>
<dbReference type="InParanoid" id="A0A2I1DKU7"/>
<feature type="domain" description="YaiO beta-barrel" evidence="1">
    <location>
        <begin position="343"/>
        <end position="463"/>
    </location>
</feature>
<dbReference type="Pfam" id="PF14559">
    <property type="entry name" value="TPR_19"/>
    <property type="match status" value="1"/>
</dbReference>
<organism evidence="2 3">
    <name type="scientific">Acidithiobacillus marinus</name>
    <dbReference type="NCBI Taxonomy" id="187490"/>
    <lineage>
        <taxon>Bacteria</taxon>
        <taxon>Pseudomonadati</taxon>
        <taxon>Pseudomonadota</taxon>
        <taxon>Acidithiobacillia</taxon>
        <taxon>Acidithiobacillales</taxon>
        <taxon>Acidithiobacillaceae</taxon>
        <taxon>Acidithiobacillus</taxon>
    </lineage>
</organism>
<evidence type="ECO:0000259" key="1">
    <source>
        <dbReference type="Pfam" id="PF19413"/>
    </source>
</evidence>
<dbReference type="Proteomes" id="UP000234329">
    <property type="component" value="Unassembled WGS sequence"/>
</dbReference>
<dbReference type="Pfam" id="PF19413">
    <property type="entry name" value="YaiO"/>
    <property type="match status" value="1"/>
</dbReference>
<keyword evidence="3" id="KW-1185">Reference proteome</keyword>
<evidence type="ECO:0000313" key="3">
    <source>
        <dbReference type="Proteomes" id="UP000234329"/>
    </source>
</evidence>
<gene>
    <name evidence="2" type="ORF">B1757_09475</name>
</gene>
<dbReference type="EMBL" id="MXAV01000035">
    <property type="protein sequence ID" value="PKY10508.1"/>
    <property type="molecule type" value="Genomic_DNA"/>
</dbReference>
<protein>
    <recommendedName>
        <fullName evidence="1">YaiO beta-barrel domain-containing protein</fullName>
    </recommendedName>
</protein>